<dbReference type="InterPro" id="IPR011993">
    <property type="entry name" value="PH-like_dom_sf"/>
</dbReference>
<feature type="compositionally biased region" description="Basic and acidic residues" evidence="5">
    <location>
        <begin position="472"/>
        <end position="488"/>
    </location>
</feature>
<evidence type="ECO:0000259" key="6">
    <source>
        <dbReference type="PROSITE" id="PS50003"/>
    </source>
</evidence>
<feature type="compositionally biased region" description="Basic residues" evidence="5">
    <location>
        <begin position="263"/>
        <end position="274"/>
    </location>
</feature>
<comment type="caution">
    <text evidence="8">The sequence shown here is derived from an EMBL/GenBank/DDBJ whole genome shotgun (WGS) entry which is preliminary data.</text>
</comment>
<gene>
    <name evidence="8" type="ORF">OFUS_LOCUS2318</name>
</gene>
<evidence type="ECO:0000256" key="1">
    <source>
        <dbReference type="ARBA" id="ARBA00004496"/>
    </source>
</evidence>
<dbReference type="AlphaFoldDB" id="A0A8S4N262"/>
<name>A0A8S4N262_OWEFU</name>
<feature type="compositionally biased region" description="Polar residues" evidence="5">
    <location>
        <begin position="566"/>
        <end position="577"/>
    </location>
</feature>
<dbReference type="Pfam" id="PF00169">
    <property type="entry name" value="PH"/>
    <property type="match status" value="1"/>
</dbReference>
<dbReference type="CDD" id="cd17680">
    <property type="entry name" value="RUN_PLEKHM2"/>
    <property type="match status" value="1"/>
</dbReference>
<feature type="compositionally biased region" description="Basic and acidic residues" evidence="5">
    <location>
        <begin position="398"/>
        <end position="419"/>
    </location>
</feature>
<dbReference type="GO" id="GO:0019894">
    <property type="term" value="F:kinesin binding"/>
    <property type="evidence" value="ECO:0007669"/>
    <property type="project" value="TreeGrafter"/>
</dbReference>
<reference evidence="8" key="1">
    <citation type="submission" date="2022-03" db="EMBL/GenBank/DDBJ databases">
        <authorList>
            <person name="Martin C."/>
        </authorList>
    </citation>
    <scope>NUCLEOTIDE SEQUENCE</scope>
</reference>
<evidence type="ECO:0000259" key="7">
    <source>
        <dbReference type="PROSITE" id="PS50826"/>
    </source>
</evidence>
<dbReference type="SMART" id="SM00593">
    <property type="entry name" value="RUN"/>
    <property type="match status" value="1"/>
</dbReference>
<dbReference type="InterPro" id="IPR037213">
    <property type="entry name" value="Run_dom_sf"/>
</dbReference>
<dbReference type="InterPro" id="IPR004012">
    <property type="entry name" value="Run_dom"/>
</dbReference>
<evidence type="ECO:0008006" key="10">
    <source>
        <dbReference type="Google" id="ProtNLM"/>
    </source>
</evidence>
<dbReference type="InterPro" id="IPR047327">
    <property type="entry name" value="RUN_PLEKHM2"/>
</dbReference>
<organism evidence="8 9">
    <name type="scientific">Owenia fusiformis</name>
    <name type="common">Polychaete worm</name>
    <dbReference type="NCBI Taxonomy" id="6347"/>
    <lineage>
        <taxon>Eukaryota</taxon>
        <taxon>Metazoa</taxon>
        <taxon>Spiralia</taxon>
        <taxon>Lophotrochozoa</taxon>
        <taxon>Annelida</taxon>
        <taxon>Polychaeta</taxon>
        <taxon>Sedentaria</taxon>
        <taxon>Canalipalpata</taxon>
        <taxon>Sabellida</taxon>
        <taxon>Oweniida</taxon>
        <taxon>Oweniidae</taxon>
        <taxon>Owenia</taxon>
    </lineage>
</organism>
<feature type="region of interest" description="Disordered" evidence="5">
    <location>
        <begin position="398"/>
        <end position="431"/>
    </location>
</feature>
<dbReference type="GO" id="GO:0005765">
    <property type="term" value="C:lysosomal membrane"/>
    <property type="evidence" value="ECO:0007669"/>
    <property type="project" value="UniProtKB-SubCell"/>
</dbReference>
<feature type="region of interest" description="Disordered" evidence="5">
    <location>
        <begin position="472"/>
        <end position="516"/>
    </location>
</feature>
<sequence length="1020" mass="114815">MAKPFENVELKDKIVEKISKAVKHIQSKCNSGEDVVTLGIEDWQVHKLCQHLDHALLHGLKNITNGYWKLSVEFTHKDIIKEIKALKQVTTNLGRGRAWMYHALNDCLLESYLRLVGNSTKFMKKVYLKEALMLDQERLEVLVTLLSGLEHAVFQLDMNQPYLDLSSYRPTPTKEDDVKPESDDSSSTTSSHLAQEMAIGPERSRSSSATSVSSSRASDSAFVYSASSPGLTESRIHRVSSIMSDDIPGEGDNVLEVIRVKRRGSKLKKSRSRSSRSCSDSVSVHSNRSRGSFNEGIPSIHEDSHNQEFETGDNPNEDDPGITFKAHSNVEDVQSAGDPSGDPMGDQDQEGDQARGPAGIENDALERLVTKVEDSVLHDINVTSNEKDNEVTDATKDAIPKEIKDKTQSMQYEHNRNPEMEQSAIEESHDETDNAVQNIDVIQNILEDQSPTKINEMLNHVIENTQGAYIKDNSKEHDDNASADKLETSADFTSIYSNPKDTPEKPKPINRSQYNPHAKHNLNEEFEEIDTKPNDADTDSIEKDIYNESGYVSKASDQTESDLESEGSQQAQSSLVESDQHDNERIEEHKGEDIKKPHPAVIELDNNMKLHLMLNVFQSENEQFTKMFALTQGHTEGQLETKFLLLTSIAIYILHPKMNNLDLDRRIAFREIDFISLSMGYQVINIVCTNRRKQVWLCTGDYTLTRLIMSSLDGCLKVCGDDLARVCILSDATTQIISMRKYAAQDAKSELNEVSLKSYSLVHWQDLQPERYNTSNHSGILLHKTVQANSFIANKSKWKPGYFELRNGTLFQYTDANSTQSPILAVHLGGEECLGCRRSTQSDRDHSFEVILSNGNILVLAAANGDDIQQWLMNLCQAVAQKHIEKKNNECMACCLVLTNSKILMCHEDPQTHFFRTLGSADVTDVSQLLQDTGAATYVILDFESSDSSVSKEQWVVYFNCQEERNRFTQTLSETWAEHFKVAVPVTQLCDISVQKQCREQVKQIRQLIYGDIAQALKTF</sequence>
<feature type="region of interest" description="Disordered" evidence="5">
    <location>
        <begin position="263"/>
        <end position="358"/>
    </location>
</feature>
<dbReference type="OrthoDB" id="9983817at2759"/>
<evidence type="ECO:0000313" key="9">
    <source>
        <dbReference type="Proteomes" id="UP000749559"/>
    </source>
</evidence>
<keyword evidence="3" id="KW-0963">Cytoplasm</keyword>
<dbReference type="PROSITE" id="PS50826">
    <property type="entry name" value="RUN"/>
    <property type="match status" value="1"/>
</dbReference>
<dbReference type="Pfam" id="PF23142">
    <property type="entry name" value="PH_PLEKHM2"/>
    <property type="match status" value="1"/>
</dbReference>
<dbReference type="Gene3D" id="1.20.58.900">
    <property type="match status" value="1"/>
</dbReference>
<dbReference type="GO" id="GO:0032880">
    <property type="term" value="P:regulation of protein localization"/>
    <property type="evidence" value="ECO:0007669"/>
    <property type="project" value="TreeGrafter"/>
</dbReference>
<dbReference type="PROSITE" id="PS50003">
    <property type="entry name" value="PH_DOMAIN"/>
    <property type="match status" value="1"/>
</dbReference>
<keyword evidence="9" id="KW-1185">Reference proteome</keyword>
<feature type="domain" description="PH" evidence="6">
    <location>
        <begin position="774"/>
        <end position="880"/>
    </location>
</feature>
<dbReference type="InterPro" id="IPR057288">
    <property type="entry name" value="PH_PLEKHM2"/>
</dbReference>
<dbReference type="InterPro" id="IPR053015">
    <property type="entry name" value="PH_domain-containing_M2"/>
</dbReference>
<evidence type="ECO:0000313" key="8">
    <source>
        <dbReference type="EMBL" id="CAH1774955.1"/>
    </source>
</evidence>
<dbReference type="FunFam" id="1.20.58.900:FF:000004">
    <property type="entry name" value="pleckstrin homology domain-containing family M member 2 isoform X2"/>
    <property type="match status" value="1"/>
</dbReference>
<dbReference type="PANTHER" id="PTHR46556">
    <property type="entry name" value="PLECKSTRIN HOMOLOGY DOMAIN-CONTAINING FAMILY M MEMBER 2"/>
    <property type="match status" value="1"/>
</dbReference>
<feature type="domain" description="RUN" evidence="7">
    <location>
        <begin position="39"/>
        <end position="161"/>
    </location>
</feature>
<feature type="compositionally biased region" description="Polar residues" evidence="5">
    <location>
        <begin position="490"/>
        <end position="500"/>
    </location>
</feature>
<dbReference type="Proteomes" id="UP000749559">
    <property type="component" value="Unassembled WGS sequence"/>
</dbReference>
<dbReference type="GO" id="GO:0007030">
    <property type="term" value="P:Golgi organization"/>
    <property type="evidence" value="ECO:0007669"/>
    <property type="project" value="TreeGrafter"/>
</dbReference>
<dbReference type="PANTHER" id="PTHR46556:SF1">
    <property type="entry name" value="PLECKSTRIN HOMOLOGY DOMAIN-CONTAINING FAMILY M MEMBER 2"/>
    <property type="match status" value="1"/>
</dbReference>
<proteinExistence type="predicted"/>
<dbReference type="SUPFAM" id="SSF140741">
    <property type="entry name" value="RUN domain-like"/>
    <property type="match status" value="1"/>
</dbReference>
<dbReference type="GO" id="GO:0032418">
    <property type="term" value="P:lysosome localization"/>
    <property type="evidence" value="ECO:0007669"/>
    <property type="project" value="TreeGrafter"/>
</dbReference>
<accession>A0A8S4N262</accession>
<feature type="compositionally biased region" description="Basic and acidic residues" evidence="5">
    <location>
        <begin position="172"/>
        <end position="182"/>
    </location>
</feature>
<protein>
    <recommendedName>
        <fullName evidence="10">Pleckstrin homology domain-containing family M member 2</fullName>
    </recommendedName>
</protein>
<feature type="region of interest" description="Disordered" evidence="5">
    <location>
        <begin position="166"/>
        <end position="213"/>
    </location>
</feature>
<evidence type="ECO:0000256" key="5">
    <source>
        <dbReference type="SAM" id="MobiDB-lite"/>
    </source>
</evidence>
<dbReference type="GO" id="GO:0010008">
    <property type="term" value="C:endosome membrane"/>
    <property type="evidence" value="ECO:0007669"/>
    <property type="project" value="TreeGrafter"/>
</dbReference>
<keyword evidence="4" id="KW-0458">Lysosome</keyword>
<evidence type="ECO:0000256" key="4">
    <source>
        <dbReference type="ARBA" id="ARBA00023228"/>
    </source>
</evidence>
<feature type="compositionally biased region" description="Basic and acidic residues" evidence="5">
    <location>
        <begin position="578"/>
        <end position="596"/>
    </location>
</feature>
<comment type="subcellular location">
    <subcellularLocation>
        <location evidence="1">Cytoplasm</location>
    </subcellularLocation>
    <subcellularLocation>
        <location evidence="2">Lysosome membrane</location>
    </subcellularLocation>
</comment>
<dbReference type="InterPro" id="IPR001849">
    <property type="entry name" value="PH_domain"/>
</dbReference>
<dbReference type="SUPFAM" id="SSF50729">
    <property type="entry name" value="PH domain-like"/>
    <property type="match status" value="1"/>
</dbReference>
<dbReference type="Pfam" id="PF02759">
    <property type="entry name" value="RUN"/>
    <property type="match status" value="1"/>
</dbReference>
<evidence type="ECO:0000256" key="3">
    <source>
        <dbReference type="ARBA" id="ARBA00022490"/>
    </source>
</evidence>
<dbReference type="SMART" id="SM00233">
    <property type="entry name" value="PH"/>
    <property type="match status" value="1"/>
</dbReference>
<dbReference type="EMBL" id="CAIIXF020000001">
    <property type="protein sequence ID" value="CAH1774955.1"/>
    <property type="molecule type" value="Genomic_DNA"/>
</dbReference>
<feature type="compositionally biased region" description="Low complexity" evidence="5">
    <location>
        <begin position="275"/>
        <end position="290"/>
    </location>
</feature>
<dbReference type="Gene3D" id="2.30.29.30">
    <property type="entry name" value="Pleckstrin-homology domain (PH domain)/Phosphotyrosine-binding domain (PTB)"/>
    <property type="match status" value="1"/>
</dbReference>
<evidence type="ECO:0000256" key="2">
    <source>
        <dbReference type="ARBA" id="ARBA00004656"/>
    </source>
</evidence>
<feature type="region of interest" description="Disordered" evidence="5">
    <location>
        <begin position="549"/>
        <end position="598"/>
    </location>
</feature>